<evidence type="ECO:0000256" key="4">
    <source>
        <dbReference type="ARBA" id="ARBA00022729"/>
    </source>
</evidence>
<evidence type="ECO:0000256" key="5">
    <source>
        <dbReference type="ARBA" id="ARBA00022801"/>
    </source>
</evidence>
<dbReference type="AlphaFoldDB" id="A0A1V2I7E7"/>
<feature type="domain" description="GH18" evidence="12">
    <location>
        <begin position="211"/>
        <end position="502"/>
    </location>
</feature>
<proteinExistence type="predicted"/>
<feature type="compositionally biased region" description="Low complexity" evidence="10">
    <location>
        <begin position="172"/>
        <end position="201"/>
    </location>
</feature>
<dbReference type="PROSITE" id="PS51173">
    <property type="entry name" value="CBM2"/>
    <property type="match status" value="1"/>
</dbReference>
<comment type="caution">
    <text evidence="13">The sequence shown here is derived from an EMBL/GenBank/DDBJ whole genome shotgun (WGS) entry which is preliminary data.</text>
</comment>
<feature type="compositionally biased region" description="Low complexity" evidence="10">
    <location>
        <begin position="152"/>
        <end position="164"/>
    </location>
</feature>
<dbReference type="GO" id="GO:0006032">
    <property type="term" value="P:chitin catabolic process"/>
    <property type="evidence" value="ECO:0007669"/>
    <property type="project" value="UniProtKB-KW"/>
</dbReference>
<protein>
    <recommendedName>
        <fullName evidence="2">chitinase</fullName>
        <ecNumber evidence="2">3.2.1.14</ecNumber>
    </recommendedName>
</protein>
<evidence type="ECO:0000256" key="2">
    <source>
        <dbReference type="ARBA" id="ARBA00012729"/>
    </source>
</evidence>
<name>A0A1V2I7E7_9ACTN</name>
<evidence type="ECO:0000259" key="12">
    <source>
        <dbReference type="PROSITE" id="PS51910"/>
    </source>
</evidence>
<gene>
    <name evidence="13" type="ORF">BL253_21730</name>
</gene>
<dbReference type="Gene3D" id="2.60.40.290">
    <property type="match status" value="1"/>
</dbReference>
<evidence type="ECO:0000256" key="7">
    <source>
        <dbReference type="ARBA" id="ARBA00023277"/>
    </source>
</evidence>
<evidence type="ECO:0000256" key="10">
    <source>
        <dbReference type="SAM" id="MobiDB-lite"/>
    </source>
</evidence>
<evidence type="ECO:0000256" key="8">
    <source>
        <dbReference type="ARBA" id="ARBA00023295"/>
    </source>
</evidence>
<evidence type="ECO:0000256" key="6">
    <source>
        <dbReference type="ARBA" id="ARBA00023024"/>
    </source>
</evidence>
<dbReference type="GO" id="GO:0008061">
    <property type="term" value="F:chitin binding"/>
    <property type="evidence" value="ECO:0007669"/>
    <property type="project" value="UniProtKB-KW"/>
</dbReference>
<evidence type="ECO:0000313" key="14">
    <source>
        <dbReference type="Proteomes" id="UP000188929"/>
    </source>
</evidence>
<reference evidence="14" key="1">
    <citation type="submission" date="2016-10" db="EMBL/GenBank/DDBJ databases">
        <title>Frankia sp. NRRL B-16386 Genome sequencing.</title>
        <authorList>
            <person name="Ghodhbane-Gtari F."/>
            <person name="Swanson E."/>
            <person name="Gueddou A."/>
            <person name="Hezbri K."/>
            <person name="Ktari K."/>
            <person name="Nouioui I."/>
            <person name="Morris K."/>
            <person name="Simpson S."/>
            <person name="Abebe-Akele F."/>
            <person name="Thomas K."/>
            <person name="Gtari M."/>
            <person name="Tisa L.S."/>
        </authorList>
    </citation>
    <scope>NUCLEOTIDE SEQUENCE [LARGE SCALE GENOMIC DNA]</scope>
    <source>
        <strain evidence="14">NRRL B-16386</strain>
    </source>
</reference>
<dbReference type="Pfam" id="PF00553">
    <property type="entry name" value="CBM_2"/>
    <property type="match status" value="1"/>
</dbReference>
<dbReference type="Gene3D" id="3.20.20.80">
    <property type="entry name" value="Glycosidases"/>
    <property type="match status" value="1"/>
</dbReference>
<keyword evidence="6" id="KW-0146">Chitin degradation</keyword>
<organism evidence="13 14">
    <name type="scientific">Pseudofrankia asymbiotica</name>
    <dbReference type="NCBI Taxonomy" id="1834516"/>
    <lineage>
        <taxon>Bacteria</taxon>
        <taxon>Bacillati</taxon>
        <taxon>Actinomycetota</taxon>
        <taxon>Actinomycetes</taxon>
        <taxon>Frankiales</taxon>
        <taxon>Frankiaceae</taxon>
        <taxon>Pseudofrankia</taxon>
    </lineage>
</organism>
<dbReference type="GO" id="GO:0008843">
    <property type="term" value="F:endochitinase activity"/>
    <property type="evidence" value="ECO:0007669"/>
    <property type="project" value="UniProtKB-EC"/>
</dbReference>
<dbReference type="RefSeq" id="WP_076819027.1">
    <property type="nucleotide sequence ID" value="NZ_MOMC01000045.1"/>
</dbReference>
<comment type="catalytic activity">
    <reaction evidence="1">
        <text>Random endo-hydrolysis of N-acetyl-beta-D-glucosaminide (1-&gt;4)-beta-linkages in chitin and chitodextrins.</text>
        <dbReference type="EC" id="3.2.1.14"/>
    </reaction>
</comment>
<keyword evidence="4" id="KW-0732">Signal</keyword>
<dbReference type="SMART" id="SM00637">
    <property type="entry name" value="CBD_II"/>
    <property type="match status" value="1"/>
</dbReference>
<dbReference type="InterPro" id="IPR017853">
    <property type="entry name" value="GH"/>
</dbReference>
<accession>A0A1V2I7E7</accession>
<evidence type="ECO:0000256" key="9">
    <source>
        <dbReference type="ARBA" id="ARBA00023326"/>
    </source>
</evidence>
<dbReference type="PROSITE" id="PS51318">
    <property type="entry name" value="TAT"/>
    <property type="match status" value="1"/>
</dbReference>
<dbReference type="GO" id="GO:0030247">
    <property type="term" value="F:polysaccharide binding"/>
    <property type="evidence" value="ECO:0007669"/>
    <property type="project" value="UniProtKB-UniRule"/>
</dbReference>
<feature type="compositionally biased region" description="Gly residues" evidence="10">
    <location>
        <begin position="202"/>
        <end position="211"/>
    </location>
</feature>
<dbReference type="OrthoDB" id="99456at2"/>
<dbReference type="FunFam" id="3.20.20.80:FF:000118">
    <property type="entry name" value="Probable bifunctional chitinase/lysozyme"/>
    <property type="match status" value="1"/>
</dbReference>
<evidence type="ECO:0000259" key="11">
    <source>
        <dbReference type="PROSITE" id="PS51173"/>
    </source>
</evidence>
<dbReference type="InterPro" id="IPR006311">
    <property type="entry name" value="TAT_signal"/>
</dbReference>
<sequence>MSSKQGRHRRRRRQIISGTAVALAAVAGLVLALTIPGTASASVLGAAYTRTAAWETGYSAQYRVTNTSGSARGFTLEFDLPAGARLTSLWNAEHRVDGQHVTVTPPSWQRELAPDAAVDVGFVVSTPGGVADPAGCRIDGGPCVPAGDPVEPTSAPPVTTSAPPASAPPASPSSAPSPTASAPATSTSGPAATTAPPATTSPGGGSGGGSGRFAPYVDTSLYPPFDLVSAAQATGVRTYTLAFVLAGGGGCTPRWGGVSELNQDGVPGQIGRLRELGGDVRVSFGGANGTELAGACGSPAALATAYGQVISAYGLSQVDFDIEGSSLSDTAANDRRAQAIAQLQRDAAAQGRRLNVSFTLPALPSGLTQTGVALLENARQRGVTVDAVNVMAMDFGDGVAPNPDGRMGGYAIDSVTATQAQVKGVFGLSDAQAWSRLAVTPMIGVNDVRTEVFRQSDARQVAAFAAQHGLAWWSMWSLTRDQPCPGGPADFAQPTCSSLAQQPLEFTRILAAGSSG</sequence>
<dbReference type="InterPro" id="IPR052750">
    <property type="entry name" value="GH18_Chitinase"/>
</dbReference>
<dbReference type="Proteomes" id="UP000188929">
    <property type="component" value="Unassembled WGS sequence"/>
</dbReference>
<dbReference type="InterPro" id="IPR012291">
    <property type="entry name" value="CBM2_carb-bd_dom_sf"/>
</dbReference>
<dbReference type="InterPro" id="IPR001223">
    <property type="entry name" value="Glyco_hydro18_cat"/>
</dbReference>
<keyword evidence="3" id="KW-0147">Chitin-binding</keyword>
<dbReference type="PROSITE" id="PS51910">
    <property type="entry name" value="GH18_2"/>
    <property type="match status" value="1"/>
</dbReference>
<dbReference type="GO" id="GO:0000272">
    <property type="term" value="P:polysaccharide catabolic process"/>
    <property type="evidence" value="ECO:0007669"/>
    <property type="project" value="UniProtKB-KW"/>
</dbReference>
<dbReference type="InterPro" id="IPR008965">
    <property type="entry name" value="CBM2/CBM3_carb-bd_dom_sf"/>
</dbReference>
<dbReference type="EMBL" id="MOMC01000045">
    <property type="protein sequence ID" value="ONH27517.1"/>
    <property type="molecule type" value="Genomic_DNA"/>
</dbReference>
<keyword evidence="8" id="KW-0326">Glycosidase</keyword>
<dbReference type="InterPro" id="IPR001919">
    <property type="entry name" value="CBD2"/>
</dbReference>
<keyword evidence="5 13" id="KW-0378">Hydrolase</keyword>
<evidence type="ECO:0000256" key="1">
    <source>
        <dbReference type="ARBA" id="ARBA00000822"/>
    </source>
</evidence>
<dbReference type="SUPFAM" id="SSF49384">
    <property type="entry name" value="Carbohydrate-binding domain"/>
    <property type="match status" value="1"/>
</dbReference>
<keyword evidence="9" id="KW-0624">Polysaccharide degradation</keyword>
<feature type="domain" description="CBM2" evidence="11">
    <location>
        <begin position="36"/>
        <end position="146"/>
    </location>
</feature>
<dbReference type="SUPFAM" id="SSF51445">
    <property type="entry name" value="(Trans)glycosidases"/>
    <property type="match status" value="1"/>
</dbReference>
<keyword evidence="7" id="KW-0119">Carbohydrate metabolism</keyword>
<dbReference type="PANTHER" id="PTHR42976:SF1">
    <property type="entry name" value="GH18 DOMAIN-CONTAINING PROTEIN-RELATED"/>
    <property type="match status" value="1"/>
</dbReference>
<dbReference type="PANTHER" id="PTHR42976">
    <property type="entry name" value="BIFUNCTIONAL CHITINASE/LYSOZYME-RELATED"/>
    <property type="match status" value="1"/>
</dbReference>
<feature type="region of interest" description="Disordered" evidence="10">
    <location>
        <begin position="142"/>
        <end position="211"/>
    </location>
</feature>
<keyword evidence="14" id="KW-1185">Reference proteome</keyword>
<evidence type="ECO:0000313" key="13">
    <source>
        <dbReference type="EMBL" id="ONH27517.1"/>
    </source>
</evidence>
<evidence type="ECO:0000256" key="3">
    <source>
        <dbReference type="ARBA" id="ARBA00022669"/>
    </source>
</evidence>
<dbReference type="CDD" id="cd06543">
    <property type="entry name" value="GH18_PF-ChiA-like"/>
    <property type="match status" value="1"/>
</dbReference>
<dbReference type="STRING" id="1834516.BL253_21730"/>
<dbReference type="EC" id="3.2.1.14" evidence="2"/>